<accession>A0A370TPJ1</accession>
<dbReference type="InterPro" id="IPR024604">
    <property type="entry name" value="GSG2_C"/>
</dbReference>
<evidence type="ECO:0000256" key="9">
    <source>
        <dbReference type="SAM" id="MobiDB-lite"/>
    </source>
</evidence>
<dbReference type="GO" id="GO:0005634">
    <property type="term" value="C:nucleus"/>
    <property type="evidence" value="ECO:0007669"/>
    <property type="project" value="TreeGrafter"/>
</dbReference>
<evidence type="ECO:0000256" key="8">
    <source>
        <dbReference type="ARBA" id="ARBA00048679"/>
    </source>
</evidence>
<protein>
    <recommendedName>
        <fullName evidence="1">non-specific serine/threonine protein kinase</fullName>
        <ecNumber evidence="1">2.7.11.1</ecNumber>
    </recommendedName>
</protein>
<dbReference type="GO" id="GO:0072354">
    <property type="term" value="F:histone H3T3 kinase activity"/>
    <property type="evidence" value="ECO:0007669"/>
    <property type="project" value="TreeGrafter"/>
</dbReference>
<dbReference type="STRING" id="2656787.A0A370TPJ1"/>
<organism evidence="11 12">
    <name type="scientific">Venustampulla echinocandica</name>
    <dbReference type="NCBI Taxonomy" id="2656787"/>
    <lineage>
        <taxon>Eukaryota</taxon>
        <taxon>Fungi</taxon>
        <taxon>Dikarya</taxon>
        <taxon>Ascomycota</taxon>
        <taxon>Pezizomycotina</taxon>
        <taxon>Leotiomycetes</taxon>
        <taxon>Helotiales</taxon>
        <taxon>Pleuroascaceae</taxon>
        <taxon>Venustampulla</taxon>
    </lineage>
</organism>
<dbReference type="PANTHER" id="PTHR24419:SF18">
    <property type="entry name" value="SERINE_THREONINE-PROTEIN KINASE HASPIN"/>
    <property type="match status" value="1"/>
</dbReference>
<dbReference type="PANTHER" id="PTHR24419">
    <property type="entry name" value="INTERLEUKIN-1 RECEPTOR-ASSOCIATED KINASE"/>
    <property type="match status" value="1"/>
</dbReference>
<feature type="compositionally biased region" description="Basic and acidic residues" evidence="9">
    <location>
        <begin position="445"/>
        <end position="456"/>
    </location>
</feature>
<evidence type="ECO:0000256" key="5">
    <source>
        <dbReference type="ARBA" id="ARBA00022777"/>
    </source>
</evidence>
<keyword evidence="5" id="KW-0418">Kinase</keyword>
<dbReference type="InterPro" id="IPR011009">
    <property type="entry name" value="Kinase-like_dom_sf"/>
</dbReference>
<dbReference type="SUPFAM" id="SSF56112">
    <property type="entry name" value="Protein kinase-like (PK-like)"/>
    <property type="match status" value="1"/>
</dbReference>
<reference evidence="11 12" key="1">
    <citation type="journal article" date="2018" name="IMA Fungus">
        <title>IMA Genome-F 9: Draft genome sequence of Annulohypoxylon stygium, Aspergillus mulundensis, Berkeleyomyces basicola (syn. Thielaviopsis basicola), Ceratocystis smalleyi, two Cercospora beticola strains, Coleophoma cylindrospora, Fusarium fracticaudum, Phialophora cf. hyalina, and Morchella septimelata.</title>
        <authorList>
            <person name="Wingfield B.D."/>
            <person name="Bills G.F."/>
            <person name="Dong Y."/>
            <person name="Huang W."/>
            <person name="Nel W.J."/>
            <person name="Swalarsk-Parry B.S."/>
            <person name="Vaghefi N."/>
            <person name="Wilken P.M."/>
            <person name="An Z."/>
            <person name="de Beer Z.W."/>
            <person name="De Vos L."/>
            <person name="Chen L."/>
            <person name="Duong T.A."/>
            <person name="Gao Y."/>
            <person name="Hammerbacher A."/>
            <person name="Kikkert J.R."/>
            <person name="Li Y."/>
            <person name="Li H."/>
            <person name="Li K."/>
            <person name="Li Q."/>
            <person name="Liu X."/>
            <person name="Ma X."/>
            <person name="Naidoo K."/>
            <person name="Pethybridge S.J."/>
            <person name="Sun J."/>
            <person name="Steenkamp E.T."/>
            <person name="van der Nest M.A."/>
            <person name="van Wyk S."/>
            <person name="Wingfield M.J."/>
            <person name="Xiong C."/>
            <person name="Yue Q."/>
            <person name="Zhang X."/>
        </authorList>
    </citation>
    <scope>NUCLEOTIDE SEQUENCE [LARGE SCALE GENOMIC DNA]</scope>
    <source>
        <strain evidence="11 12">BP 5553</strain>
    </source>
</reference>
<sequence>MAVSKYICCCFADDSDDDSDFMRPLLDHTGLTPPRSMGPRKRTYGAKKSAFSAAAAAIFGSAVNDPSPAIPSPPRSPLADITSAIGNIALGAGEDEEEESGDNVPQEVEDPAAYLQPLIAAYKADRNRTLEIQKWKDILTEDCSVTKIAEASYAEVYRISTDSGTSIIKVMRLQSPHDVDSLELETAIKIKSVVSEIRIMNALTELPGFVKFKDAHLIQGKSTKLFKHAYGAHERQSKDGSFFPNPLTYTDDSVFLAIELGDAGTVLEEFKLETIDQVWDVLLGVIMALAKGEADFEFEHRDLHENNICVSSTRSPEHKPEHPTLCRFGYSDLEVTIIDYGLSRATLQNGDTVSYDLEEDLTIFEGTDGHPQFNAYRKMRTHLFTSTRGMYPSTWHKPESRNENNGHTWSEHVPYTNVIWIQFILGHLKREFKKKNGASSPELRQFTEETKELSKRLDPRTKVENGAFQTAYEVLEFVLWQGWVTYDQADASGVEFDTLSLSDDEDDSVEDTEVEQEVDDSQGRRGKRMGKRRAAE</sequence>
<dbReference type="GO" id="GO:0005737">
    <property type="term" value="C:cytoplasm"/>
    <property type="evidence" value="ECO:0007669"/>
    <property type="project" value="TreeGrafter"/>
</dbReference>
<dbReference type="AlphaFoldDB" id="A0A370TPJ1"/>
<feature type="region of interest" description="Disordered" evidence="9">
    <location>
        <begin position="436"/>
        <end position="456"/>
    </location>
</feature>
<keyword evidence="12" id="KW-1185">Reference proteome</keyword>
<dbReference type="RefSeq" id="XP_031870103.1">
    <property type="nucleotide sequence ID" value="XM_032013503.1"/>
</dbReference>
<feature type="compositionally biased region" description="Basic residues" evidence="9">
    <location>
        <begin position="524"/>
        <end position="536"/>
    </location>
</feature>
<evidence type="ECO:0000256" key="7">
    <source>
        <dbReference type="ARBA" id="ARBA00047899"/>
    </source>
</evidence>
<dbReference type="PROSITE" id="PS50011">
    <property type="entry name" value="PROTEIN_KINASE_DOM"/>
    <property type="match status" value="1"/>
</dbReference>
<evidence type="ECO:0000256" key="1">
    <source>
        <dbReference type="ARBA" id="ARBA00012513"/>
    </source>
</evidence>
<dbReference type="SMART" id="SM01331">
    <property type="entry name" value="DUF3635"/>
    <property type="match status" value="1"/>
</dbReference>
<dbReference type="Gene3D" id="1.10.510.10">
    <property type="entry name" value="Transferase(Phosphotransferase) domain 1"/>
    <property type="match status" value="1"/>
</dbReference>
<dbReference type="Proteomes" id="UP000254866">
    <property type="component" value="Unassembled WGS sequence"/>
</dbReference>
<evidence type="ECO:0000256" key="2">
    <source>
        <dbReference type="ARBA" id="ARBA00022527"/>
    </source>
</evidence>
<keyword evidence="4" id="KW-0547">Nucleotide-binding</keyword>
<dbReference type="Pfam" id="PF12330">
    <property type="entry name" value="Haspin_kinase"/>
    <property type="match status" value="1"/>
</dbReference>
<dbReference type="OrthoDB" id="21018at2759"/>
<keyword evidence="6" id="KW-0067">ATP-binding</keyword>
<dbReference type="Gene3D" id="3.30.200.20">
    <property type="entry name" value="Phosphorylase Kinase, domain 1"/>
    <property type="match status" value="1"/>
</dbReference>
<dbReference type="GO" id="GO:0000278">
    <property type="term" value="P:mitotic cell cycle"/>
    <property type="evidence" value="ECO:0007669"/>
    <property type="project" value="TreeGrafter"/>
</dbReference>
<dbReference type="EMBL" id="NPIC01000003">
    <property type="protein sequence ID" value="RDL37447.1"/>
    <property type="molecule type" value="Genomic_DNA"/>
</dbReference>
<evidence type="ECO:0000259" key="10">
    <source>
        <dbReference type="PROSITE" id="PS50011"/>
    </source>
</evidence>
<comment type="caution">
    <text evidence="11">The sequence shown here is derived from an EMBL/GenBank/DDBJ whole genome shotgun (WGS) entry which is preliminary data.</text>
</comment>
<gene>
    <name evidence="11" type="ORF">BP5553_04880</name>
</gene>
<dbReference type="GeneID" id="43597729"/>
<comment type="catalytic activity">
    <reaction evidence="7">
        <text>L-threonyl-[protein] + ATP = O-phospho-L-threonyl-[protein] + ADP + H(+)</text>
        <dbReference type="Rhea" id="RHEA:46608"/>
        <dbReference type="Rhea" id="RHEA-COMP:11060"/>
        <dbReference type="Rhea" id="RHEA-COMP:11605"/>
        <dbReference type="ChEBI" id="CHEBI:15378"/>
        <dbReference type="ChEBI" id="CHEBI:30013"/>
        <dbReference type="ChEBI" id="CHEBI:30616"/>
        <dbReference type="ChEBI" id="CHEBI:61977"/>
        <dbReference type="ChEBI" id="CHEBI:456216"/>
        <dbReference type="EC" id="2.7.11.1"/>
    </reaction>
</comment>
<feature type="compositionally biased region" description="Acidic residues" evidence="9">
    <location>
        <begin position="502"/>
        <end position="520"/>
    </location>
</feature>
<evidence type="ECO:0000256" key="3">
    <source>
        <dbReference type="ARBA" id="ARBA00022679"/>
    </source>
</evidence>
<dbReference type="GO" id="GO:0005524">
    <property type="term" value="F:ATP binding"/>
    <property type="evidence" value="ECO:0007669"/>
    <property type="project" value="UniProtKB-KW"/>
</dbReference>
<feature type="region of interest" description="Disordered" evidence="9">
    <location>
        <begin position="497"/>
        <end position="536"/>
    </location>
</feature>
<feature type="domain" description="Protein kinase" evidence="10">
    <location>
        <begin position="142"/>
        <end position="478"/>
    </location>
</feature>
<keyword evidence="2" id="KW-0723">Serine/threonine-protein kinase</keyword>
<evidence type="ECO:0000256" key="6">
    <source>
        <dbReference type="ARBA" id="ARBA00022840"/>
    </source>
</evidence>
<name>A0A370TPJ1_9HELO</name>
<keyword evidence="3" id="KW-0808">Transferase</keyword>
<evidence type="ECO:0000256" key="4">
    <source>
        <dbReference type="ARBA" id="ARBA00022741"/>
    </source>
</evidence>
<comment type="catalytic activity">
    <reaction evidence="8">
        <text>L-seryl-[protein] + ATP = O-phospho-L-seryl-[protein] + ADP + H(+)</text>
        <dbReference type="Rhea" id="RHEA:17989"/>
        <dbReference type="Rhea" id="RHEA-COMP:9863"/>
        <dbReference type="Rhea" id="RHEA-COMP:11604"/>
        <dbReference type="ChEBI" id="CHEBI:15378"/>
        <dbReference type="ChEBI" id="CHEBI:29999"/>
        <dbReference type="ChEBI" id="CHEBI:30616"/>
        <dbReference type="ChEBI" id="CHEBI:83421"/>
        <dbReference type="ChEBI" id="CHEBI:456216"/>
        <dbReference type="EC" id="2.7.11.1"/>
    </reaction>
</comment>
<proteinExistence type="predicted"/>
<dbReference type="EC" id="2.7.11.1" evidence="1"/>
<dbReference type="InterPro" id="IPR000719">
    <property type="entry name" value="Prot_kinase_dom"/>
</dbReference>
<evidence type="ECO:0000313" key="11">
    <source>
        <dbReference type="EMBL" id="RDL37447.1"/>
    </source>
</evidence>
<evidence type="ECO:0000313" key="12">
    <source>
        <dbReference type="Proteomes" id="UP000254866"/>
    </source>
</evidence>
<dbReference type="GO" id="GO:0035556">
    <property type="term" value="P:intracellular signal transduction"/>
    <property type="evidence" value="ECO:0007669"/>
    <property type="project" value="TreeGrafter"/>
</dbReference>